<reference evidence="2 3" key="1">
    <citation type="submission" date="2018-08" db="EMBL/GenBank/DDBJ databases">
        <title>A genome reference for cultivated species of the human gut microbiota.</title>
        <authorList>
            <person name="Zou Y."/>
            <person name="Xue W."/>
            <person name="Luo G."/>
        </authorList>
    </citation>
    <scope>NUCLEOTIDE SEQUENCE [LARGE SCALE GENOMIC DNA]</scope>
    <source>
        <strain evidence="2 3">AM07-24</strain>
    </source>
</reference>
<dbReference type="Proteomes" id="UP000284841">
    <property type="component" value="Unassembled WGS sequence"/>
</dbReference>
<dbReference type="InterPro" id="IPR036390">
    <property type="entry name" value="WH_DNA-bd_sf"/>
</dbReference>
<comment type="caution">
    <text evidence="2">The sequence shown here is derived from an EMBL/GenBank/DDBJ whole genome shotgun (WGS) entry which is preliminary data.</text>
</comment>
<dbReference type="InterPro" id="IPR052509">
    <property type="entry name" value="Metal_resp_DNA-bind_regulator"/>
</dbReference>
<dbReference type="PANTHER" id="PTHR33169">
    <property type="entry name" value="PADR-FAMILY TRANSCRIPTIONAL REGULATOR"/>
    <property type="match status" value="1"/>
</dbReference>
<keyword evidence="3" id="KW-1185">Reference proteome</keyword>
<name>A0A415E483_9FIRM</name>
<organism evidence="2 3">
    <name type="scientific">Emergencia timonensis</name>
    <dbReference type="NCBI Taxonomy" id="1776384"/>
    <lineage>
        <taxon>Bacteria</taxon>
        <taxon>Bacillati</taxon>
        <taxon>Bacillota</taxon>
        <taxon>Clostridia</taxon>
        <taxon>Peptostreptococcales</taxon>
        <taxon>Anaerovoracaceae</taxon>
        <taxon>Emergencia</taxon>
    </lineage>
</organism>
<dbReference type="Pfam" id="PF03551">
    <property type="entry name" value="PadR"/>
    <property type="match status" value="1"/>
</dbReference>
<feature type="domain" description="Transcription regulator PadR N-terminal" evidence="1">
    <location>
        <begin position="20"/>
        <end position="95"/>
    </location>
</feature>
<dbReference type="InterPro" id="IPR036388">
    <property type="entry name" value="WH-like_DNA-bd_sf"/>
</dbReference>
<dbReference type="Gene3D" id="1.10.10.10">
    <property type="entry name" value="Winged helix-like DNA-binding domain superfamily/Winged helix DNA-binding domain"/>
    <property type="match status" value="1"/>
</dbReference>
<accession>A0A415E483</accession>
<sequence>MTQRSKNKSNFKKGSVEMLLLHLLKTEGDCYGYQLSQLINQRSSGVLVIPEGSMYPTLYKLIDNNFITDYKKTVGKRMTRVYYHLEEAGEKRLEELVEDYLEVTEAIHKIMDFPVEEAKN</sequence>
<dbReference type="OrthoDB" id="9808017at2"/>
<evidence type="ECO:0000313" key="2">
    <source>
        <dbReference type="EMBL" id="RHJ88442.1"/>
    </source>
</evidence>
<dbReference type="AlphaFoldDB" id="A0A415E483"/>
<gene>
    <name evidence="2" type="ORF">DW099_08645</name>
</gene>
<dbReference type="PANTHER" id="PTHR33169:SF24">
    <property type="entry name" value="TRANSCRIPTIONAL REGULATOR, PADR FAMILY"/>
    <property type="match status" value="1"/>
</dbReference>
<dbReference type="RefSeq" id="WP_067542517.1">
    <property type="nucleotide sequence ID" value="NZ_AP025567.1"/>
</dbReference>
<dbReference type="EMBL" id="QRMS01000002">
    <property type="protein sequence ID" value="RHJ88442.1"/>
    <property type="molecule type" value="Genomic_DNA"/>
</dbReference>
<dbReference type="SUPFAM" id="SSF46785">
    <property type="entry name" value="Winged helix' DNA-binding domain"/>
    <property type="match status" value="1"/>
</dbReference>
<protein>
    <submittedName>
        <fullName evidence="2">PadR family transcriptional regulator</fullName>
    </submittedName>
</protein>
<evidence type="ECO:0000259" key="1">
    <source>
        <dbReference type="Pfam" id="PF03551"/>
    </source>
</evidence>
<dbReference type="GeneID" id="83006358"/>
<dbReference type="STRING" id="1776384.GCA_900086585_04079"/>
<evidence type="ECO:0000313" key="3">
    <source>
        <dbReference type="Proteomes" id="UP000284841"/>
    </source>
</evidence>
<proteinExistence type="predicted"/>
<dbReference type="InterPro" id="IPR005149">
    <property type="entry name" value="Tscrpt_reg_PadR_N"/>
</dbReference>